<dbReference type="PANTHER" id="PTHR33739">
    <property type="entry name" value="OS07G0681500 PROTEIN"/>
    <property type="match status" value="1"/>
</dbReference>
<dbReference type="GO" id="GO:2000762">
    <property type="term" value="P:regulation of phenylpropanoid metabolic process"/>
    <property type="evidence" value="ECO:0007669"/>
    <property type="project" value="InterPro"/>
</dbReference>
<dbReference type="PANTHER" id="PTHR33739:SF5">
    <property type="entry name" value="MEDIATOR OF RNA POLYMERASE II TRANSCRIPTION SUBUNIT 33A"/>
    <property type="match status" value="1"/>
</dbReference>
<dbReference type="GO" id="GO:0016592">
    <property type="term" value="C:mediator complex"/>
    <property type="evidence" value="ECO:0007669"/>
    <property type="project" value="InterPro"/>
</dbReference>
<gene>
    <name evidence="2" type="ORF">HannXRQ_Chr10g0315041</name>
    <name evidence="1" type="ORF">HanXRQr2_Chr04g0150411</name>
</gene>
<accession>A0A251TSD2</accession>
<keyword evidence="3" id="KW-1185">Reference proteome</keyword>
<evidence type="ECO:0000313" key="1">
    <source>
        <dbReference type="EMBL" id="KAF5808863.1"/>
    </source>
</evidence>
<protein>
    <submittedName>
        <fullName evidence="1">Mediator of RNA polymerase II transcription subunit 33A/B</fullName>
    </submittedName>
</protein>
<evidence type="ECO:0000313" key="3">
    <source>
        <dbReference type="Proteomes" id="UP000215914"/>
    </source>
</evidence>
<dbReference type="InParanoid" id="A0A251TSD2"/>
<dbReference type="EMBL" id="CM007899">
    <property type="protein sequence ID" value="OTG12931.1"/>
    <property type="molecule type" value="Genomic_DNA"/>
</dbReference>
<reference evidence="1" key="3">
    <citation type="submission" date="2020-06" db="EMBL/GenBank/DDBJ databases">
        <title>Helianthus annuus Genome sequencing and assembly Release 2.</title>
        <authorList>
            <person name="Gouzy J."/>
            <person name="Langlade N."/>
            <person name="Munos S."/>
        </authorList>
    </citation>
    <scope>NUCLEOTIDE SEQUENCE</scope>
    <source>
        <tissue evidence="1">Leaves</tissue>
    </source>
</reference>
<proteinExistence type="predicted"/>
<dbReference type="AlphaFoldDB" id="A0A251TSD2"/>
<dbReference type="STRING" id="4232.A0A251TSD2"/>
<organism evidence="2 3">
    <name type="scientific">Helianthus annuus</name>
    <name type="common">Common sunflower</name>
    <dbReference type="NCBI Taxonomy" id="4232"/>
    <lineage>
        <taxon>Eukaryota</taxon>
        <taxon>Viridiplantae</taxon>
        <taxon>Streptophyta</taxon>
        <taxon>Embryophyta</taxon>
        <taxon>Tracheophyta</taxon>
        <taxon>Spermatophyta</taxon>
        <taxon>Magnoliopsida</taxon>
        <taxon>eudicotyledons</taxon>
        <taxon>Gunneridae</taxon>
        <taxon>Pentapetalae</taxon>
        <taxon>asterids</taxon>
        <taxon>campanulids</taxon>
        <taxon>Asterales</taxon>
        <taxon>Asteraceae</taxon>
        <taxon>Asteroideae</taxon>
        <taxon>Heliantheae alliance</taxon>
        <taxon>Heliantheae</taxon>
        <taxon>Helianthus</taxon>
    </lineage>
</organism>
<dbReference type="InterPro" id="IPR039638">
    <property type="entry name" value="MED33A/B"/>
</dbReference>
<reference evidence="2" key="2">
    <citation type="submission" date="2017-02" db="EMBL/GenBank/DDBJ databases">
        <title>Sunflower complete genome.</title>
        <authorList>
            <person name="Langlade N."/>
            <person name="Munos S."/>
        </authorList>
    </citation>
    <scope>NUCLEOTIDE SEQUENCE [LARGE SCALE GENOMIC DNA]</scope>
    <source>
        <tissue evidence="2">Leaves</tissue>
    </source>
</reference>
<dbReference type="EMBL" id="MNCJ02000319">
    <property type="protein sequence ID" value="KAF5808863.1"/>
    <property type="molecule type" value="Genomic_DNA"/>
</dbReference>
<sequence length="173" mass="19192">MFNRLVCFQERDPIEGPMPRLDTRLCMLLSITTLVVSDLIEDEESLSQNNINCQTTQTCKENRRMELVSSLQSLDDYQTLLTPPQAVIAAANQAAARAMMIISGINVGSSAYFDLVNTKDIVAGNLHHLIVEAYIARNLLDTSAYYWPGYITGCINQIPHGMPAQVEPAKPFS</sequence>
<evidence type="ECO:0000313" key="2">
    <source>
        <dbReference type="EMBL" id="OTG12931.1"/>
    </source>
</evidence>
<dbReference type="Proteomes" id="UP000215914">
    <property type="component" value="Chromosome 10"/>
</dbReference>
<name>A0A251TSD2_HELAN</name>
<dbReference type="Gramene" id="mRNA:HanXRQr2_Chr04g0150411">
    <property type="protein sequence ID" value="CDS:HanXRQr2_Chr04g0150411.1"/>
    <property type="gene ID" value="HanXRQr2_Chr04g0150411"/>
</dbReference>
<reference evidence="1 3" key="1">
    <citation type="journal article" date="2017" name="Nature">
        <title>The sunflower genome provides insights into oil metabolism, flowering and Asterid evolution.</title>
        <authorList>
            <person name="Badouin H."/>
            <person name="Gouzy J."/>
            <person name="Grassa C.J."/>
            <person name="Murat F."/>
            <person name="Staton S.E."/>
            <person name="Cottret L."/>
            <person name="Lelandais-Briere C."/>
            <person name="Owens G.L."/>
            <person name="Carrere S."/>
            <person name="Mayjonade B."/>
            <person name="Legrand L."/>
            <person name="Gill N."/>
            <person name="Kane N.C."/>
            <person name="Bowers J.E."/>
            <person name="Hubner S."/>
            <person name="Bellec A."/>
            <person name="Berard A."/>
            <person name="Berges H."/>
            <person name="Blanchet N."/>
            <person name="Boniface M.C."/>
            <person name="Brunel D."/>
            <person name="Catrice O."/>
            <person name="Chaidir N."/>
            <person name="Claudel C."/>
            <person name="Donnadieu C."/>
            <person name="Faraut T."/>
            <person name="Fievet G."/>
            <person name="Helmstetter N."/>
            <person name="King M."/>
            <person name="Knapp S.J."/>
            <person name="Lai Z."/>
            <person name="Le Paslier M.C."/>
            <person name="Lippi Y."/>
            <person name="Lorenzon L."/>
            <person name="Mandel J.R."/>
            <person name="Marage G."/>
            <person name="Marchand G."/>
            <person name="Marquand E."/>
            <person name="Bret-Mestries E."/>
            <person name="Morien E."/>
            <person name="Nambeesan S."/>
            <person name="Nguyen T."/>
            <person name="Pegot-Espagnet P."/>
            <person name="Pouilly N."/>
            <person name="Raftis F."/>
            <person name="Sallet E."/>
            <person name="Schiex T."/>
            <person name="Thomas J."/>
            <person name="Vandecasteele C."/>
            <person name="Vares D."/>
            <person name="Vear F."/>
            <person name="Vautrin S."/>
            <person name="Crespi M."/>
            <person name="Mangin B."/>
            <person name="Burke J.M."/>
            <person name="Salse J."/>
            <person name="Munos S."/>
            <person name="Vincourt P."/>
            <person name="Rieseberg L.H."/>
            <person name="Langlade N.B."/>
        </authorList>
    </citation>
    <scope>NUCLEOTIDE SEQUENCE [LARGE SCALE GENOMIC DNA]</scope>
    <source>
        <strain evidence="3">cv. SF193</strain>
        <tissue evidence="1">Leaves</tissue>
    </source>
</reference>